<protein>
    <submittedName>
        <fullName evidence="1">Uncharacterized protein</fullName>
    </submittedName>
</protein>
<name>A0A0X3VJR4_STRVO</name>
<sequence>MLYRSGPTGYRLARVHPHPHLSGLVAVPLTLSDLPAPRMNVARAKQRLDLAGLPFVFFADDTTGRG</sequence>
<dbReference type="AlphaFoldDB" id="A0A0X3VJR4"/>
<comment type="caution">
    <text evidence="1">The sequence shown here is derived from an EMBL/GenBank/DDBJ whole genome shotgun (WGS) entry which is preliminary data.</text>
</comment>
<accession>A0A0X3VJR4</accession>
<evidence type="ECO:0000313" key="2">
    <source>
        <dbReference type="Proteomes" id="UP000053413"/>
    </source>
</evidence>
<evidence type="ECO:0000313" key="1">
    <source>
        <dbReference type="EMBL" id="KUL44482.1"/>
    </source>
</evidence>
<dbReference type="RefSeq" id="WP_059148754.1">
    <property type="nucleotide sequence ID" value="NZ_LLZJ01000413.1"/>
</dbReference>
<dbReference type="Proteomes" id="UP000053413">
    <property type="component" value="Unassembled WGS sequence"/>
</dbReference>
<dbReference type="GeneID" id="97429623"/>
<gene>
    <name evidence="1" type="ORF">ADL28_40150</name>
</gene>
<organism evidence="1 2">
    <name type="scientific">Streptomyces violaceusniger</name>
    <dbReference type="NCBI Taxonomy" id="68280"/>
    <lineage>
        <taxon>Bacteria</taxon>
        <taxon>Bacillati</taxon>
        <taxon>Actinomycetota</taxon>
        <taxon>Actinomycetes</taxon>
        <taxon>Kitasatosporales</taxon>
        <taxon>Streptomycetaceae</taxon>
        <taxon>Streptomyces</taxon>
        <taxon>Streptomyces violaceusniger group</taxon>
    </lineage>
</organism>
<proteinExistence type="predicted"/>
<reference evidence="2" key="1">
    <citation type="submission" date="2015-10" db="EMBL/GenBank/DDBJ databases">
        <authorList>
            <person name="Ju K.-S."/>
            <person name="Doroghazi J.R."/>
            <person name="Metcalf W.W."/>
        </authorList>
    </citation>
    <scope>NUCLEOTIDE SEQUENCE [LARGE SCALE GENOMIC DNA]</scope>
    <source>
        <strain evidence="2">NRRL F-8817</strain>
    </source>
</reference>
<dbReference type="EMBL" id="LLZJ01000413">
    <property type="protein sequence ID" value="KUL44482.1"/>
    <property type="molecule type" value="Genomic_DNA"/>
</dbReference>